<dbReference type="InterPro" id="IPR035897">
    <property type="entry name" value="Toll_tir_struct_dom_sf"/>
</dbReference>
<evidence type="ECO:0000313" key="8">
    <source>
        <dbReference type="EMBL" id="KAA0715405.1"/>
    </source>
</evidence>
<dbReference type="PANTHER" id="PTHR11890">
    <property type="entry name" value="INTERLEUKIN-1 RECEPTOR FAMILY MEMBER"/>
    <property type="match status" value="1"/>
</dbReference>
<dbReference type="PROSITE" id="PS50104">
    <property type="entry name" value="TIR"/>
    <property type="match status" value="1"/>
</dbReference>
<dbReference type="SUPFAM" id="SSF52200">
    <property type="entry name" value="Toll/Interleukin receptor TIR domain"/>
    <property type="match status" value="1"/>
</dbReference>
<dbReference type="InterPro" id="IPR013783">
    <property type="entry name" value="Ig-like_fold"/>
</dbReference>
<keyword evidence="8" id="KW-0675">Receptor</keyword>
<dbReference type="GO" id="GO:0007165">
    <property type="term" value="P:signal transduction"/>
    <property type="evidence" value="ECO:0007669"/>
    <property type="project" value="InterPro"/>
</dbReference>
<dbReference type="InterPro" id="IPR000157">
    <property type="entry name" value="TIR_dom"/>
</dbReference>
<comment type="caution">
    <text evidence="8">The sequence shown here is derived from an EMBL/GenBank/DDBJ whole genome shotgun (WGS) entry which is preliminary data.</text>
</comment>
<organism evidence="8 9">
    <name type="scientific">Triplophysa tibetana</name>
    <dbReference type="NCBI Taxonomy" id="1572043"/>
    <lineage>
        <taxon>Eukaryota</taxon>
        <taxon>Metazoa</taxon>
        <taxon>Chordata</taxon>
        <taxon>Craniata</taxon>
        <taxon>Vertebrata</taxon>
        <taxon>Euteleostomi</taxon>
        <taxon>Actinopterygii</taxon>
        <taxon>Neopterygii</taxon>
        <taxon>Teleostei</taxon>
        <taxon>Ostariophysi</taxon>
        <taxon>Cypriniformes</taxon>
        <taxon>Nemacheilidae</taxon>
        <taxon>Triplophysa</taxon>
    </lineage>
</organism>
<dbReference type="InterPro" id="IPR036179">
    <property type="entry name" value="Ig-like_dom_sf"/>
</dbReference>
<evidence type="ECO:0000259" key="7">
    <source>
        <dbReference type="PROSITE" id="PS50835"/>
    </source>
</evidence>
<keyword evidence="5" id="KW-1133">Transmembrane helix</keyword>
<keyword evidence="9" id="KW-1185">Reference proteome</keyword>
<dbReference type="SMART" id="SM00255">
    <property type="entry name" value="TIR"/>
    <property type="match status" value="1"/>
</dbReference>
<dbReference type="PRINTS" id="PR01537">
    <property type="entry name" value="INTRLKN1R1F"/>
</dbReference>
<dbReference type="EMBL" id="SOYY01000010">
    <property type="protein sequence ID" value="KAA0715405.1"/>
    <property type="molecule type" value="Genomic_DNA"/>
</dbReference>
<name>A0A5A9P1D0_9TELE</name>
<keyword evidence="5" id="KW-0812">Transmembrane</keyword>
<dbReference type="Pfam" id="PF01582">
    <property type="entry name" value="TIR"/>
    <property type="match status" value="1"/>
</dbReference>
<gene>
    <name evidence="8" type="ORF">E1301_Tti016475</name>
</gene>
<evidence type="ECO:0000313" key="9">
    <source>
        <dbReference type="Proteomes" id="UP000324632"/>
    </source>
</evidence>
<proteinExistence type="inferred from homology"/>
<reference evidence="8 9" key="1">
    <citation type="journal article" date="2019" name="Mol. Ecol. Resour.">
        <title>Chromosome-level genome assembly of Triplophysa tibetana, a fish adapted to the harsh high-altitude environment of the Tibetan Plateau.</title>
        <authorList>
            <person name="Yang X."/>
            <person name="Liu H."/>
            <person name="Ma Z."/>
            <person name="Zou Y."/>
            <person name="Zou M."/>
            <person name="Mao Y."/>
            <person name="Li X."/>
            <person name="Wang H."/>
            <person name="Chen T."/>
            <person name="Wang W."/>
            <person name="Yang R."/>
        </authorList>
    </citation>
    <scope>NUCLEOTIDE SEQUENCE [LARGE SCALE GENOMIC DNA]</scope>
    <source>
        <strain evidence="8">TTIB1903HZAU</strain>
        <tissue evidence="8">Muscle</tissue>
    </source>
</reference>
<dbReference type="InterPro" id="IPR007110">
    <property type="entry name" value="Ig-like_dom"/>
</dbReference>
<keyword evidence="5" id="KW-0472">Membrane</keyword>
<dbReference type="SUPFAM" id="SSF48726">
    <property type="entry name" value="Immunoglobulin"/>
    <property type="match status" value="2"/>
</dbReference>
<dbReference type="AlphaFoldDB" id="A0A5A9P1D0"/>
<feature type="transmembrane region" description="Helical" evidence="5">
    <location>
        <begin position="257"/>
        <end position="276"/>
    </location>
</feature>
<dbReference type="Proteomes" id="UP000324632">
    <property type="component" value="Chromosome 10"/>
</dbReference>
<sequence>MSLVEIGTEEHMRVHYHRSVLYILQLSAEDTGCFITRRLYPDGVCHEFLIDLVVYEEFSTDLLFPSISSVEGIVAQIFCPLSEYREGPFVWYKNFSLISNQESQEVLRIRDVSRESEDIYTCVCFWEHYGRKLNSSASLRLVIEEQSLITPPRIVLPTDNSIVLVDMDTEMSITCSVFTGSTGRGECSMRWQRNQTALDGVDGYIVQQRDDEEFIHSDLLIRKVSQMDLNSVFQCRADYSYEAMFVSVTLKRRDVGASWLTLVWCSVCVVLLILVVSRTMKMFAVDVVLFLRGSFKKRNRNEDGKVYDAYVIYQRNHLDDSTEKTISDFVTGALPTVLEKQYDYKLYIPARDDMPGEDCMDLIESKIQLSRRLIFIITPGCGAHEHGSSPEVYDAQQGLHQALVQGDIGVIVIQLEDMHNYTHLPLGLQHLLKKSPPLLWRDGRKPGSRFWKQVRYRMPVPSCQRDHVKKTSAGSNSQTEKSAPLMYTVI</sequence>
<keyword evidence="2" id="KW-1015">Disulfide bond</keyword>
<evidence type="ECO:0000256" key="3">
    <source>
        <dbReference type="ARBA" id="ARBA00023180"/>
    </source>
</evidence>
<evidence type="ECO:0000256" key="1">
    <source>
        <dbReference type="ARBA" id="ARBA00009752"/>
    </source>
</evidence>
<feature type="domain" description="Ig-like" evidence="7">
    <location>
        <begin position="152"/>
        <end position="251"/>
    </location>
</feature>
<keyword evidence="3" id="KW-0325">Glycoprotein</keyword>
<keyword evidence="4" id="KW-0393">Immunoglobulin domain</keyword>
<protein>
    <submittedName>
        <fullName evidence="8">Interleukin-1 receptor-like 1</fullName>
    </submittedName>
</protein>
<evidence type="ECO:0000256" key="5">
    <source>
        <dbReference type="SAM" id="Phobius"/>
    </source>
</evidence>
<evidence type="ECO:0000259" key="6">
    <source>
        <dbReference type="PROSITE" id="PS50104"/>
    </source>
</evidence>
<dbReference type="PANTHER" id="PTHR11890:SF26">
    <property type="entry name" value="INTERLEUKIN-1 RECEPTOR TYPE 1"/>
    <property type="match status" value="1"/>
</dbReference>
<comment type="similarity">
    <text evidence="1">Belongs to the interleukin-1 receptor family.</text>
</comment>
<evidence type="ECO:0000256" key="2">
    <source>
        <dbReference type="ARBA" id="ARBA00023157"/>
    </source>
</evidence>
<accession>A0A5A9P1D0</accession>
<dbReference type="Gene3D" id="3.40.50.10140">
    <property type="entry name" value="Toll/interleukin-1 receptor homology (TIR) domain"/>
    <property type="match status" value="1"/>
</dbReference>
<dbReference type="InterPro" id="IPR015621">
    <property type="entry name" value="IL-1_rcpt_fam"/>
</dbReference>
<dbReference type="PROSITE" id="PS50835">
    <property type="entry name" value="IG_LIKE"/>
    <property type="match status" value="1"/>
</dbReference>
<feature type="domain" description="TIR" evidence="6">
    <location>
        <begin position="305"/>
        <end position="458"/>
    </location>
</feature>
<dbReference type="Gene3D" id="2.60.40.10">
    <property type="entry name" value="Immunoglobulins"/>
    <property type="match status" value="2"/>
</dbReference>
<evidence type="ECO:0000256" key="4">
    <source>
        <dbReference type="ARBA" id="ARBA00023319"/>
    </source>
</evidence>